<feature type="region of interest" description="Disordered" evidence="1">
    <location>
        <begin position="16"/>
        <end position="42"/>
    </location>
</feature>
<name>A0A6G3XGY5_9ACTN</name>
<sequence>ALALLVCWAAFRGYEQSGRSRGGGSLVVRDSSPERKGHARRA</sequence>
<gene>
    <name evidence="2" type="ORF">G3M58_62025</name>
</gene>
<keyword evidence="2" id="KW-0808">Transferase</keyword>
<organism evidence="2">
    <name type="scientific">Streptomyces sp. SID7499</name>
    <dbReference type="NCBI Taxonomy" id="2706086"/>
    <lineage>
        <taxon>Bacteria</taxon>
        <taxon>Bacillati</taxon>
        <taxon>Actinomycetota</taxon>
        <taxon>Actinomycetes</taxon>
        <taxon>Kitasatosporales</taxon>
        <taxon>Streptomycetaceae</taxon>
        <taxon>Streptomyces</taxon>
    </lineage>
</organism>
<accession>A0A6G3XGY5</accession>
<dbReference type="AlphaFoldDB" id="A0A6G3XGY5"/>
<dbReference type="EMBL" id="JAAGMN010006444">
    <property type="protein sequence ID" value="NEE16934.1"/>
    <property type="molecule type" value="Genomic_DNA"/>
</dbReference>
<dbReference type="GO" id="GO:0016746">
    <property type="term" value="F:acyltransferase activity"/>
    <property type="evidence" value="ECO:0007669"/>
    <property type="project" value="UniProtKB-KW"/>
</dbReference>
<comment type="caution">
    <text evidence="2">The sequence shown here is derived from an EMBL/GenBank/DDBJ whole genome shotgun (WGS) entry which is preliminary data.</text>
</comment>
<reference evidence="2" key="1">
    <citation type="submission" date="2020-01" db="EMBL/GenBank/DDBJ databases">
        <title>Insect and environment-associated Actinomycetes.</title>
        <authorList>
            <person name="Currrie C."/>
            <person name="Chevrette M."/>
            <person name="Carlson C."/>
            <person name="Stubbendieck R."/>
            <person name="Wendt-Pienkowski E."/>
        </authorList>
    </citation>
    <scope>NUCLEOTIDE SEQUENCE</scope>
    <source>
        <strain evidence="2">SID7499</strain>
    </source>
</reference>
<keyword evidence="2" id="KW-0012">Acyltransferase</keyword>
<protein>
    <submittedName>
        <fullName evidence="2">Acyltransferase</fullName>
    </submittedName>
</protein>
<feature type="non-terminal residue" evidence="2">
    <location>
        <position position="1"/>
    </location>
</feature>
<proteinExistence type="predicted"/>
<evidence type="ECO:0000313" key="2">
    <source>
        <dbReference type="EMBL" id="NEE16934.1"/>
    </source>
</evidence>
<evidence type="ECO:0000256" key="1">
    <source>
        <dbReference type="SAM" id="MobiDB-lite"/>
    </source>
</evidence>